<keyword evidence="4" id="KW-0862">Zinc</keyword>
<protein>
    <recommendedName>
        <fullName evidence="11">DNA topoisomerase</fullName>
    </recommendedName>
</protein>
<evidence type="ECO:0000313" key="10">
    <source>
        <dbReference type="Proteomes" id="UP000054538"/>
    </source>
</evidence>
<keyword evidence="2" id="KW-0479">Metal-binding</keyword>
<dbReference type="GO" id="GO:0006397">
    <property type="term" value="P:mRNA processing"/>
    <property type="evidence" value="ECO:0007669"/>
    <property type="project" value="UniProtKB-KW"/>
</dbReference>
<dbReference type="InterPro" id="IPR010666">
    <property type="entry name" value="Znf_GRF"/>
</dbReference>
<dbReference type="Pfam" id="PF00098">
    <property type="entry name" value="zf-CCHC"/>
    <property type="match status" value="2"/>
</dbReference>
<evidence type="ECO:0000256" key="2">
    <source>
        <dbReference type="ARBA" id="ARBA00022723"/>
    </source>
</evidence>
<evidence type="ECO:0000313" key="9">
    <source>
        <dbReference type="EMBL" id="KIK92113.1"/>
    </source>
</evidence>
<dbReference type="InParanoid" id="A0A0D0DLE7"/>
<dbReference type="SMART" id="SM00343">
    <property type="entry name" value="ZnF_C2HC"/>
    <property type="match status" value="2"/>
</dbReference>
<evidence type="ECO:0000256" key="6">
    <source>
        <dbReference type="SAM" id="MobiDB-lite"/>
    </source>
</evidence>
<evidence type="ECO:0008006" key="11">
    <source>
        <dbReference type="Google" id="ProtNLM"/>
    </source>
</evidence>
<dbReference type="HOGENOM" id="CLU_1555751_0_0_1"/>
<dbReference type="Gene3D" id="4.10.60.10">
    <property type="entry name" value="Zinc finger, CCHC-type"/>
    <property type="match status" value="1"/>
</dbReference>
<dbReference type="Pfam" id="PF06839">
    <property type="entry name" value="Zn_ribbon_GRF"/>
    <property type="match status" value="1"/>
</dbReference>
<dbReference type="PANTHER" id="PTHR33680:SF1">
    <property type="entry name" value="OS05G0489500 PROTEIN"/>
    <property type="match status" value="1"/>
</dbReference>
<evidence type="ECO:0000256" key="4">
    <source>
        <dbReference type="ARBA" id="ARBA00022833"/>
    </source>
</evidence>
<dbReference type="STRING" id="930991.A0A0D0DLE7"/>
<organism evidence="9 10">
    <name type="scientific">Paxillus rubicundulus Ve08.2h10</name>
    <dbReference type="NCBI Taxonomy" id="930991"/>
    <lineage>
        <taxon>Eukaryota</taxon>
        <taxon>Fungi</taxon>
        <taxon>Dikarya</taxon>
        <taxon>Basidiomycota</taxon>
        <taxon>Agaricomycotina</taxon>
        <taxon>Agaricomycetes</taxon>
        <taxon>Agaricomycetidae</taxon>
        <taxon>Boletales</taxon>
        <taxon>Paxilineae</taxon>
        <taxon>Paxillaceae</taxon>
        <taxon>Paxillus</taxon>
    </lineage>
</organism>
<dbReference type="GO" id="GO:0008270">
    <property type="term" value="F:zinc ion binding"/>
    <property type="evidence" value="ECO:0007669"/>
    <property type="project" value="UniProtKB-KW"/>
</dbReference>
<evidence type="ECO:0000256" key="3">
    <source>
        <dbReference type="ARBA" id="ARBA00022771"/>
    </source>
</evidence>
<dbReference type="GO" id="GO:0003676">
    <property type="term" value="F:nucleic acid binding"/>
    <property type="evidence" value="ECO:0007669"/>
    <property type="project" value="InterPro"/>
</dbReference>
<gene>
    <name evidence="9" type="ORF">PAXRUDRAFT_594851</name>
</gene>
<sequence length="172" mass="18230">MEHNQVQVAAPARQCRCKEDAVQRTVTKEGANKGRLFWGCAKGKDEGCGFFEWDDEPGKSSGPGIGMGSGMGDLKPMSTRAVSQNEPSSGGRCYKCDQEGHWASACSNNALSSRSKSHGASKTDDTPGACFKCGEPGHFSNAHVQLPKPQGQPCEEVPTMNVLNVGGLDIGR</sequence>
<proteinExistence type="predicted"/>
<accession>A0A0D0DLE7</accession>
<feature type="domain" description="GRF-type" evidence="8">
    <location>
        <begin position="15"/>
        <end position="57"/>
    </location>
</feature>
<dbReference type="PROSITE" id="PS50158">
    <property type="entry name" value="ZF_CCHC"/>
    <property type="match status" value="1"/>
</dbReference>
<dbReference type="InterPro" id="IPR001878">
    <property type="entry name" value="Znf_CCHC"/>
</dbReference>
<dbReference type="PROSITE" id="PS51999">
    <property type="entry name" value="ZF_GRF"/>
    <property type="match status" value="1"/>
</dbReference>
<dbReference type="EMBL" id="KN825313">
    <property type="protein sequence ID" value="KIK92113.1"/>
    <property type="molecule type" value="Genomic_DNA"/>
</dbReference>
<evidence type="ECO:0000256" key="1">
    <source>
        <dbReference type="ARBA" id="ARBA00022664"/>
    </source>
</evidence>
<name>A0A0D0DLE7_9AGAM</name>
<evidence type="ECO:0000256" key="5">
    <source>
        <dbReference type="PROSITE-ProRule" id="PRU00047"/>
    </source>
</evidence>
<dbReference type="Proteomes" id="UP000054538">
    <property type="component" value="Unassembled WGS sequence"/>
</dbReference>
<dbReference type="SUPFAM" id="SSF57756">
    <property type="entry name" value="Retrovirus zinc finger-like domains"/>
    <property type="match status" value="1"/>
</dbReference>
<dbReference type="OrthoDB" id="2527451at2759"/>
<keyword evidence="3 5" id="KW-0863">Zinc-finger</keyword>
<reference evidence="9 10" key="1">
    <citation type="submission" date="2014-04" db="EMBL/GenBank/DDBJ databases">
        <authorList>
            <consortium name="DOE Joint Genome Institute"/>
            <person name="Kuo A."/>
            <person name="Kohler A."/>
            <person name="Jargeat P."/>
            <person name="Nagy L.G."/>
            <person name="Floudas D."/>
            <person name="Copeland A."/>
            <person name="Barry K.W."/>
            <person name="Cichocki N."/>
            <person name="Veneault-Fourrey C."/>
            <person name="LaButti K."/>
            <person name="Lindquist E.A."/>
            <person name="Lipzen A."/>
            <person name="Lundell T."/>
            <person name="Morin E."/>
            <person name="Murat C."/>
            <person name="Sun H."/>
            <person name="Tunlid A."/>
            <person name="Henrissat B."/>
            <person name="Grigoriev I.V."/>
            <person name="Hibbett D.S."/>
            <person name="Martin F."/>
            <person name="Nordberg H.P."/>
            <person name="Cantor M.N."/>
            <person name="Hua S.X."/>
        </authorList>
    </citation>
    <scope>NUCLEOTIDE SEQUENCE [LARGE SCALE GENOMIC DNA]</scope>
    <source>
        <strain evidence="9 10">Ve08.2h10</strain>
    </source>
</reference>
<dbReference type="PANTHER" id="PTHR33680">
    <property type="entry name" value="OS07G0190500 PROTEIN"/>
    <property type="match status" value="1"/>
</dbReference>
<feature type="domain" description="CCHC-type" evidence="7">
    <location>
        <begin position="92"/>
        <end position="108"/>
    </location>
</feature>
<keyword evidence="1" id="KW-0507">mRNA processing</keyword>
<feature type="region of interest" description="Disordered" evidence="6">
    <location>
        <begin position="63"/>
        <end position="92"/>
    </location>
</feature>
<dbReference type="InterPro" id="IPR036875">
    <property type="entry name" value="Znf_CCHC_sf"/>
</dbReference>
<reference evidence="10" key="2">
    <citation type="submission" date="2015-01" db="EMBL/GenBank/DDBJ databases">
        <title>Evolutionary Origins and Diversification of the Mycorrhizal Mutualists.</title>
        <authorList>
            <consortium name="DOE Joint Genome Institute"/>
            <consortium name="Mycorrhizal Genomics Consortium"/>
            <person name="Kohler A."/>
            <person name="Kuo A."/>
            <person name="Nagy L.G."/>
            <person name="Floudas D."/>
            <person name="Copeland A."/>
            <person name="Barry K.W."/>
            <person name="Cichocki N."/>
            <person name="Veneault-Fourrey C."/>
            <person name="LaButti K."/>
            <person name="Lindquist E.A."/>
            <person name="Lipzen A."/>
            <person name="Lundell T."/>
            <person name="Morin E."/>
            <person name="Murat C."/>
            <person name="Riley R."/>
            <person name="Ohm R."/>
            <person name="Sun H."/>
            <person name="Tunlid A."/>
            <person name="Henrissat B."/>
            <person name="Grigoriev I.V."/>
            <person name="Hibbett D.S."/>
            <person name="Martin F."/>
        </authorList>
    </citation>
    <scope>NUCLEOTIDE SEQUENCE [LARGE SCALE GENOMIC DNA]</scope>
    <source>
        <strain evidence="10">Ve08.2h10</strain>
    </source>
</reference>
<evidence type="ECO:0000259" key="7">
    <source>
        <dbReference type="PROSITE" id="PS50158"/>
    </source>
</evidence>
<evidence type="ECO:0000259" key="8">
    <source>
        <dbReference type="PROSITE" id="PS51999"/>
    </source>
</evidence>
<keyword evidence="10" id="KW-1185">Reference proteome</keyword>
<dbReference type="AlphaFoldDB" id="A0A0D0DLE7"/>